<feature type="chain" id="PRO_5026064572" evidence="1">
    <location>
        <begin position="26"/>
        <end position="230"/>
    </location>
</feature>
<dbReference type="EMBL" id="CP046522">
    <property type="protein sequence ID" value="QGU95418.1"/>
    <property type="molecule type" value="Genomic_DNA"/>
</dbReference>
<proteinExistence type="predicted"/>
<protein>
    <submittedName>
        <fullName evidence="2">Uncharacterized protein</fullName>
    </submittedName>
</protein>
<keyword evidence="1" id="KW-0732">Signal</keyword>
<organism evidence="2 3">
    <name type="scientific">Clostridium bovifaecis</name>
    <dbReference type="NCBI Taxonomy" id="2184719"/>
    <lineage>
        <taxon>Bacteria</taxon>
        <taxon>Bacillati</taxon>
        <taxon>Bacillota</taxon>
        <taxon>Clostridia</taxon>
        <taxon>Eubacteriales</taxon>
        <taxon>Clostridiaceae</taxon>
        <taxon>Clostridium</taxon>
    </lineage>
</organism>
<name>A0A6I6F4W0_9CLOT</name>
<evidence type="ECO:0000256" key="1">
    <source>
        <dbReference type="SAM" id="SignalP"/>
    </source>
</evidence>
<accession>A0A6I6F4W0</accession>
<dbReference type="AlphaFoldDB" id="A0A6I6F4W0"/>
<evidence type="ECO:0000313" key="2">
    <source>
        <dbReference type="EMBL" id="QGU95418.1"/>
    </source>
</evidence>
<evidence type="ECO:0000313" key="3">
    <source>
        <dbReference type="Proteomes" id="UP000422764"/>
    </source>
</evidence>
<dbReference type="Proteomes" id="UP000422764">
    <property type="component" value="Chromosome"/>
</dbReference>
<reference evidence="2 3" key="1">
    <citation type="submission" date="2019-12" db="EMBL/GenBank/DDBJ databases">
        <title>Genome sequenceing of Clostridium bovifaecis.</title>
        <authorList>
            <person name="Yao Y."/>
        </authorList>
    </citation>
    <scope>NUCLEOTIDE SEQUENCE [LARGE SCALE GENOMIC DNA]</scope>
    <source>
        <strain evidence="2 3">BXX</strain>
    </source>
</reference>
<feature type="signal peptide" evidence="1">
    <location>
        <begin position="1"/>
        <end position="25"/>
    </location>
</feature>
<keyword evidence="3" id="KW-1185">Reference proteome</keyword>
<gene>
    <name evidence="2" type="ORF">GOM49_10250</name>
</gene>
<sequence>MRVKYFSIFLLPFIIFFQSAGTGLAKDQHVPMTCEEKLKLLEPTEPKTIYDYELLRDRDMSNFQEEVLPISLVQKTGIKVPFSTVYKDLNWQRPVYSPLWHSSSWRWSYVPLNMAYQRHIVFDYQGGLSWWYDLSSYLALPNGIDTASPIHEYAFTIKYPYVVRLIVFNFNITSIKHYKNQILVSGEPLRKGLTLVDFDTKNLPASKKLLQLATPDGHEIDYLYMYLGNH</sequence>